<gene>
    <name evidence="13" type="primary">sec61a_6</name>
    <name evidence="13" type="ORF">CK203_074548</name>
</gene>
<feature type="transmembrane region" description="Helical" evidence="11">
    <location>
        <begin position="76"/>
        <end position="97"/>
    </location>
</feature>
<protein>
    <submittedName>
        <fullName evidence="13">Protein transport protein Sec61 subunit alpha</fullName>
    </submittedName>
</protein>
<keyword evidence="4" id="KW-0813">Transport</keyword>
<evidence type="ECO:0000256" key="6">
    <source>
        <dbReference type="ARBA" id="ARBA00022927"/>
    </source>
</evidence>
<keyword evidence="9 11" id="KW-0472">Membrane</keyword>
<dbReference type="PIRSF" id="PIRSF004557">
    <property type="entry name" value="SecY"/>
    <property type="match status" value="1"/>
</dbReference>
<dbReference type="GO" id="GO:0009535">
    <property type="term" value="C:chloroplast thylakoid membrane"/>
    <property type="evidence" value="ECO:0007669"/>
    <property type="project" value="UniProtKB-SubCell"/>
</dbReference>
<evidence type="ECO:0000256" key="9">
    <source>
        <dbReference type="ARBA" id="ARBA00023136"/>
    </source>
</evidence>
<reference evidence="13 14" key="1">
    <citation type="journal article" date="2018" name="PLoS Genet.">
        <title>Population sequencing reveals clonal diversity and ancestral inbreeding in the grapevine cultivar Chardonnay.</title>
        <authorList>
            <person name="Roach M.J."/>
            <person name="Johnson D.L."/>
            <person name="Bohlmann J."/>
            <person name="van Vuuren H.J."/>
            <person name="Jones S.J."/>
            <person name="Pretorius I.S."/>
            <person name="Schmidt S.A."/>
            <person name="Borneman A.R."/>
        </authorList>
    </citation>
    <scope>NUCLEOTIDE SEQUENCE [LARGE SCALE GENOMIC DNA]</scope>
    <source>
        <strain evidence="14">cv. Chardonnay</strain>
        <tissue evidence="13">Leaf</tissue>
    </source>
</reference>
<sequence>MGGGFRVLHLVRPFLSFLPEVQNADRKIPFREKVIYTVISLFIFLVCSQLPLYGIHSTTGADPFYWMRVILASSRGTVMELGITPIVTSGLVMQLLAGSKIIEVDNNVREDRALLNGAQKLLGILIAVGEAVAYVLSGMYGSVSQLGVGNAILIIVQLCFAGIIVICLDELLQKGYGLGSGISLFIATNICENIIWKAFSPTTINSGRGAEFEGAVIALFHLLITRTDKVRALREAFYRQNLPNVTNLLATVLIFLIVIYFQGFRVVLPVRSKNARGQQGSYPIKLFYTSNMPIILQSALVTNLYFISQLLYRRYSGNFLVNLLGKWKESEYSGGQYIPVGGLAYYITAPSSLADMAANPFHALFYLIFMLAACALFSKTWIEVSGSSARDVAKQLKVLKESSLKTLFVWSRDLLGVDDEFLMIFQEQQMVMPGHREANLQKELNRYIPTAAAFGGMCIGALTVLADFMGAIGSGTGILLAVTIIYQYFETFEKERASELGFFGF</sequence>
<evidence type="ECO:0000256" key="10">
    <source>
        <dbReference type="RuleBase" id="RU004349"/>
    </source>
</evidence>
<organism evidence="13 14">
    <name type="scientific">Vitis vinifera</name>
    <name type="common">Grape</name>
    <dbReference type="NCBI Taxonomy" id="29760"/>
    <lineage>
        <taxon>Eukaryota</taxon>
        <taxon>Viridiplantae</taxon>
        <taxon>Streptophyta</taxon>
        <taxon>Embryophyta</taxon>
        <taxon>Tracheophyta</taxon>
        <taxon>Spermatophyta</taxon>
        <taxon>Magnoliopsida</taxon>
        <taxon>eudicotyledons</taxon>
        <taxon>Gunneridae</taxon>
        <taxon>Pentapetalae</taxon>
        <taxon>rosids</taxon>
        <taxon>Vitales</taxon>
        <taxon>Vitaceae</taxon>
        <taxon>Viteae</taxon>
        <taxon>Vitis</taxon>
    </lineage>
</organism>
<evidence type="ECO:0000256" key="5">
    <source>
        <dbReference type="ARBA" id="ARBA00022692"/>
    </source>
</evidence>
<keyword evidence="5 11" id="KW-0812">Transmembrane</keyword>
<proteinExistence type="inferred from homology"/>
<evidence type="ECO:0000256" key="1">
    <source>
        <dbReference type="ARBA" id="ARBA00004127"/>
    </source>
</evidence>
<evidence type="ECO:0000256" key="11">
    <source>
        <dbReference type="SAM" id="Phobius"/>
    </source>
</evidence>
<dbReference type="PROSITE" id="PS00755">
    <property type="entry name" value="SECY_1"/>
    <property type="match status" value="1"/>
</dbReference>
<dbReference type="Proteomes" id="UP000288805">
    <property type="component" value="Unassembled WGS sequence"/>
</dbReference>
<dbReference type="InterPro" id="IPR019561">
    <property type="entry name" value="Translocon_Sec61/SecY_plug_dom"/>
</dbReference>
<feature type="transmembrane region" description="Helical" evidence="11">
    <location>
        <begin position="363"/>
        <end position="382"/>
    </location>
</feature>
<dbReference type="FunFam" id="1.10.3370.10:FF:000014">
    <property type="entry name" value="SecY protein transport family protein"/>
    <property type="match status" value="1"/>
</dbReference>
<accession>A0A438ES31</accession>
<evidence type="ECO:0000313" key="14">
    <source>
        <dbReference type="Proteomes" id="UP000288805"/>
    </source>
</evidence>
<feature type="transmembrane region" description="Helical" evidence="11">
    <location>
        <begin position="471"/>
        <end position="489"/>
    </location>
</feature>
<dbReference type="PANTHER" id="PTHR10906">
    <property type="entry name" value="SECY/SEC61-ALPHA FAMILY MEMBER"/>
    <property type="match status" value="1"/>
</dbReference>
<dbReference type="InterPro" id="IPR023201">
    <property type="entry name" value="SecY_dom_sf"/>
</dbReference>
<dbReference type="InterPro" id="IPR002208">
    <property type="entry name" value="SecY/SEC61-alpha"/>
</dbReference>
<feature type="transmembrane region" description="Helical" evidence="11">
    <location>
        <begin position="248"/>
        <end position="268"/>
    </location>
</feature>
<feature type="transmembrane region" description="Helical" evidence="11">
    <location>
        <begin position="34"/>
        <end position="56"/>
    </location>
</feature>
<dbReference type="EMBL" id="QGNW01001195">
    <property type="protein sequence ID" value="RVW50520.1"/>
    <property type="molecule type" value="Genomic_DNA"/>
</dbReference>
<keyword evidence="8" id="KW-0811">Translocation</keyword>
<name>A0A438ES31_VITVI</name>
<comment type="subcellular location">
    <subcellularLocation>
        <location evidence="1">Endomembrane system</location>
        <topology evidence="1">Multi-pass membrane protein</topology>
    </subcellularLocation>
    <subcellularLocation>
        <location evidence="2">Plastid</location>
        <location evidence="2">Chloroplast thylakoid membrane</location>
        <topology evidence="2">Multi-pass membrane protein</topology>
    </subcellularLocation>
</comment>
<dbReference type="InterPro" id="IPR030659">
    <property type="entry name" value="SecY_CS"/>
</dbReference>
<evidence type="ECO:0000256" key="2">
    <source>
        <dbReference type="ARBA" id="ARBA00004454"/>
    </source>
</evidence>
<feature type="transmembrane region" description="Helical" evidence="11">
    <location>
        <begin position="447"/>
        <end position="465"/>
    </location>
</feature>
<dbReference type="GO" id="GO:0012505">
    <property type="term" value="C:endomembrane system"/>
    <property type="evidence" value="ECO:0007669"/>
    <property type="project" value="UniProtKB-SubCell"/>
</dbReference>
<evidence type="ECO:0000256" key="4">
    <source>
        <dbReference type="ARBA" id="ARBA00022448"/>
    </source>
</evidence>
<keyword evidence="7 11" id="KW-1133">Transmembrane helix</keyword>
<evidence type="ECO:0000259" key="12">
    <source>
        <dbReference type="Pfam" id="PF10559"/>
    </source>
</evidence>
<dbReference type="NCBIfam" id="TIGR00967">
    <property type="entry name" value="3a0501s007"/>
    <property type="match status" value="1"/>
</dbReference>
<dbReference type="AlphaFoldDB" id="A0A438ES31"/>
<evidence type="ECO:0000256" key="7">
    <source>
        <dbReference type="ARBA" id="ARBA00022989"/>
    </source>
</evidence>
<comment type="caution">
    <text evidence="13">The sequence shown here is derived from an EMBL/GenBank/DDBJ whole genome shotgun (WGS) entry which is preliminary data.</text>
</comment>
<feature type="transmembrane region" description="Helical" evidence="11">
    <location>
        <begin position="294"/>
        <end position="312"/>
    </location>
</feature>
<feature type="transmembrane region" description="Helical" evidence="11">
    <location>
        <begin position="148"/>
        <end position="168"/>
    </location>
</feature>
<keyword evidence="6" id="KW-0653">Protein transport</keyword>
<dbReference type="Pfam" id="PF00344">
    <property type="entry name" value="SecY"/>
    <property type="match status" value="2"/>
</dbReference>
<feature type="transmembrane region" description="Helical" evidence="11">
    <location>
        <begin position="118"/>
        <end position="136"/>
    </location>
</feature>
<evidence type="ECO:0000256" key="3">
    <source>
        <dbReference type="ARBA" id="ARBA00005751"/>
    </source>
</evidence>
<dbReference type="SUPFAM" id="SSF103491">
    <property type="entry name" value="Preprotein translocase SecY subunit"/>
    <property type="match status" value="2"/>
</dbReference>
<dbReference type="Gene3D" id="1.10.3370.10">
    <property type="entry name" value="SecY subunit domain"/>
    <property type="match status" value="2"/>
</dbReference>
<feature type="domain" description="Translocon Sec61/SecY plug" evidence="12">
    <location>
        <begin position="42"/>
        <end position="76"/>
    </location>
</feature>
<dbReference type="GO" id="GO:0015031">
    <property type="term" value="P:protein transport"/>
    <property type="evidence" value="ECO:0007669"/>
    <property type="project" value="UniProtKB-KW"/>
</dbReference>
<dbReference type="Pfam" id="PF10559">
    <property type="entry name" value="Plug_translocon"/>
    <property type="match status" value="1"/>
</dbReference>
<evidence type="ECO:0000313" key="13">
    <source>
        <dbReference type="EMBL" id="RVW50520.1"/>
    </source>
</evidence>
<feature type="transmembrane region" description="Helical" evidence="11">
    <location>
        <begin position="175"/>
        <end position="196"/>
    </location>
</feature>
<comment type="similarity">
    <text evidence="3 10">Belongs to the SecY/SEC61-alpha family.</text>
</comment>
<evidence type="ECO:0000256" key="8">
    <source>
        <dbReference type="ARBA" id="ARBA00023010"/>
    </source>
</evidence>